<proteinExistence type="predicted"/>
<dbReference type="PANTHER" id="PTHR24198">
    <property type="entry name" value="ANKYRIN REPEAT AND PROTEIN KINASE DOMAIN-CONTAINING PROTEIN"/>
    <property type="match status" value="1"/>
</dbReference>
<dbReference type="PROSITE" id="PS50297">
    <property type="entry name" value="ANK_REP_REGION"/>
    <property type="match status" value="1"/>
</dbReference>
<feature type="compositionally biased region" description="Polar residues" evidence="4">
    <location>
        <begin position="54"/>
        <end position="64"/>
    </location>
</feature>
<dbReference type="InterPro" id="IPR002110">
    <property type="entry name" value="Ankyrin_rpt"/>
</dbReference>
<protein>
    <submittedName>
        <fullName evidence="6">ANK_REP_REGION domain-containing protein</fullName>
    </submittedName>
</protein>
<dbReference type="AlphaFoldDB" id="A0A7E4VG22"/>
<dbReference type="SMART" id="SM00248">
    <property type="entry name" value="ANK"/>
    <property type="match status" value="4"/>
</dbReference>
<evidence type="ECO:0000313" key="5">
    <source>
        <dbReference type="Proteomes" id="UP000492821"/>
    </source>
</evidence>
<dbReference type="Pfam" id="PF12796">
    <property type="entry name" value="Ank_2"/>
    <property type="match status" value="2"/>
</dbReference>
<evidence type="ECO:0000313" key="6">
    <source>
        <dbReference type="WBParaSite" id="Pan_g20449.t1"/>
    </source>
</evidence>
<sequence>MSATTQFSSDVPSAASDHPSDSHGSIPRSVPGHDAARRSGQYPDPHQHQPYDNLDNNAQQNRPNGTIPGGVPGMNHMNQHPQSQGSSRPINHHPSEEMPSTSTPPMPLQAQPPNPAIPPQAHSRSKQPPVAASTKNVYKGIPRFRRPVVVRTFYAPEGLPQYHPKAGTPRPVPSEVTPLHDALRRSVEPLGVITEDWMQLLSTIDILGQTPSHAAVDAVAEKPEAAIMADLDILIMPEYNIDQRDNAGNTALHLAIKCGRPEVVAYLLERGADPNAYGPHGTTPLSMAIMGESLECLKTLMKHKDITPNIAIVPEDTPLKMCIMRGPAFNAYIDVLLENPKTSVKAIGHLQTGICRSPIHVAVTARNLYALDQLIKRQANLTVKDRQKKTPLLLAIETGAVDIAKILIRNIKVNNFYEPNPLLSPIEQAKARKMTDVLKCMKEAALWPPPLLFV</sequence>
<reference evidence="6" key="2">
    <citation type="submission" date="2020-10" db="UniProtKB">
        <authorList>
            <consortium name="WormBaseParasite"/>
        </authorList>
    </citation>
    <scope>IDENTIFICATION</scope>
</reference>
<feature type="region of interest" description="Disordered" evidence="4">
    <location>
        <begin position="1"/>
        <end position="138"/>
    </location>
</feature>
<name>A0A7E4VG22_PANRE</name>
<dbReference type="Gene3D" id="1.25.40.20">
    <property type="entry name" value="Ankyrin repeat-containing domain"/>
    <property type="match status" value="1"/>
</dbReference>
<feature type="compositionally biased region" description="Pro residues" evidence="4">
    <location>
        <begin position="102"/>
        <end position="118"/>
    </location>
</feature>
<feature type="compositionally biased region" description="Polar residues" evidence="4">
    <location>
        <begin position="1"/>
        <end position="11"/>
    </location>
</feature>
<dbReference type="PROSITE" id="PS50088">
    <property type="entry name" value="ANK_REPEAT"/>
    <property type="match status" value="1"/>
</dbReference>
<evidence type="ECO:0000256" key="2">
    <source>
        <dbReference type="ARBA" id="ARBA00023043"/>
    </source>
</evidence>
<dbReference type="SUPFAM" id="SSF48403">
    <property type="entry name" value="Ankyrin repeat"/>
    <property type="match status" value="1"/>
</dbReference>
<dbReference type="Proteomes" id="UP000492821">
    <property type="component" value="Unassembled WGS sequence"/>
</dbReference>
<keyword evidence="1" id="KW-0677">Repeat</keyword>
<keyword evidence="5" id="KW-1185">Reference proteome</keyword>
<dbReference type="PANTHER" id="PTHR24198:SF165">
    <property type="entry name" value="ANKYRIN REPEAT-CONTAINING PROTEIN-RELATED"/>
    <property type="match status" value="1"/>
</dbReference>
<reference evidence="5" key="1">
    <citation type="journal article" date="2013" name="Genetics">
        <title>The draft genome and transcriptome of Panagrellus redivivus are shaped by the harsh demands of a free-living lifestyle.</title>
        <authorList>
            <person name="Srinivasan J."/>
            <person name="Dillman A.R."/>
            <person name="Macchietto M.G."/>
            <person name="Heikkinen L."/>
            <person name="Lakso M."/>
            <person name="Fracchia K.M."/>
            <person name="Antoshechkin I."/>
            <person name="Mortazavi A."/>
            <person name="Wong G."/>
            <person name="Sternberg P.W."/>
        </authorList>
    </citation>
    <scope>NUCLEOTIDE SEQUENCE [LARGE SCALE GENOMIC DNA]</scope>
    <source>
        <strain evidence="5">MT8872</strain>
    </source>
</reference>
<evidence type="ECO:0000256" key="1">
    <source>
        <dbReference type="ARBA" id="ARBA00022737"/>
    </source>
</evidence>
<feature type="repeat" description="ANK" evidence="3">
    <location>
        <begin position="247"/>
        <end position="279"/>
    </location>
</feature>
<accession>A0A7E4VG22</accession>
<dbReference type="WBParaSite" id="Pan_g20449.t1">
    <property type="protein sequence ID" value="Pan_g20449.t1"/>
    <property type="gene ID" value="Pan_g20449"/>
</dbReference>
<keyword evidence="2 3" id="KW-0040">ANK repeat</keyword>
<dbReference type="InterPro" id="IPR036770">
    <property type="entry name" value="Ankyrin_rpt-contain_sf"/>
</dbReference>
<evidence type="ECO:0000256" key="4">
    <source>
        <dbReference type="SAM" id="MobiDB-lite"/>
    </source>
</evidence>
<evidence type="ECO:0000256" key="3">
    <source>
        <dbReference type="PROSITE-ProRule" id="PRU00023"/>
    </source>
</evidence>
<feature type="compositionally biased region" description="Polar residues" evidence="4">
    <location>
        <begin position="76"/>
        <end position="89"/>
    </location>
</feature>
<organism evidence="5 6">
    <name type="scientific">Panagrellus redivivus</name>
    <name type="common">Microworm</name>
    <dbReference type="NCBI Taxonomy" id="6233"/>
    <lineage>
        <taxon>Eukaryota</taxon>
        <taxon>Metazoa</taxon>
        <taxon>Ecdysozoa</taxon>
        <taxon>Nematoda</taxon>
        <taxon>Chromadorea</taxon>
        <taxon>Rhabditida</taxon>
        <taxon>Tylenchina</taxon>
        <taxon>Panagrolaimomorpha</taxon>
        <taxon>Panagrolaimoidea</taxon>
        <taxon>Panagrolaimidae</taxon>
        <taxon>Panagrellus</taxon>
    </lineage>
</organism>